<keyword evidence="1" id="KW-1133">Transmembrane helix</keyword>
<name>A0A452I7S3_9SAUR</name>
<evidence type="ECO:0000256" key="1">
    <source>
        <dbReference type="SAM" id="Phobius"/>
    </source>
</evidence>
<protein>
    <submittedName>
        <fullName evidence="2">Uncharacterized protein</fullName>
    </submittedName>
</protein>
<dbReference type="Ensembl" id="ENSGAGT00000026980.1">
    <property type="protein sequence ID" value="ENSGAGP00000023683.1"/>
    <property type="gene ID" value="ENSGAGG00000017345.1"/>
</dbReference>
<feature type="transmembrane region" description="Helical" evidence="1">
    <location>
        <begin position="52"/>
        <end position="73"/>
    </location>
</feature>
<keyword evidence="1" id="KW-0472">Membrane</keyword>
<reference evidence="2" key="3">
    <citation type="submission" date="2025-09" db="UniProtKB">
        <authorList>
            <consortium name="Ensembl"/>
        </authorList>
    </citation>
    <scope>IDENTIFICATION</scope>
</reference>
<evidence type="ECO:0000313" key="3">
    <source>
        <dbReference type="Proteomes" id="UP000291020"/>
    </source>
</evidence>
<accession>A0A452I7S3</accession>
<dbReference type="Proteomes" id="UP000291020">
    <property type="component" value="Unassembled WGS sequence"/>
</dbReference>
<proteinExistence type="predicted"/>
<keyword evidence="1" id="KW-0812">Transmembrane</keyword>
<keyword evidence="3" id="KW-1185">Reference proteome</keyword>
<reference evidence="2" key="2">
    <citation type="submission" date="2025-08" db="UniProtKB">
        <authorList>
            <consortium name="Ensembl"/>
        </authorList>
    </citation>
    <scope>IDENTIFICATION</scope>
</reference>
<sequence length="76" mass="8613">RLQKHFRCKEELPPPKVTTPNAPVTWGQTKSLPQQAECLLEQQEKKKTPENLLTAFIACLNANSCVMLCIMPWPPP</sequence>
<organism evidence="2 3">
    <name type="scientific">Gopherus agassizii</name>
    <name type="common">Agassiz's desert tortoise</name>
    <dbReference type="NCBI Taxonomy" id="38772"/>
    <lineage>
        <taxon>Eukaryota</taxon>
        <taxon>Metazoa</taxon>
        <taxon>Chordata</taxon>
        <taxon>Craniata</taxon>
        <taxon>Vertebrata</taxon>
        <taxon>Euteleostomi</taxon>
        <taxon>Archelosauria</taxon>
        <taxon>Testudinata</taxon>
        <taxon>Testudines</taxon>
        <taxon>Cryptodira</taxon>
        <taxon>Durocryptodira</taxon>
        <taxon>Testudinoidea</taxon>
        <taxon>Testudinidae</taxon>
        <taxon>Gopherus</taxon>
    </lineage>
</organism>
<evidence type="ECO:0000313" key="2">
    <source>
        <dbReference type="Ensembl" id="ENSGAGP00000023683.1"/>
    </source>
</evidence>
<reference evidence="3" key="1">
    <citation type="journal article" date="2017" name="PLoS ONE">
        <title>The Agassiz's desert tortoise genome provides a resource for the conservation of a threatened species.</title>
        <authorList>
            <person name="Tollis M."/>
            <person name="DeNardo D.F."/>
            <person name="Cornelius J.A."/>
            <person name="Dolby G.A."/>
            <person name="Edwards T."/>
            <person name="Henen B.T."/>
            <person name="Karl A.E."/>
            <person name="Murphy R.W."/>
            <person name="Kusumi K."/>
        </authorList>
    </citation>
    <scope>NUCLEOTIDE SEQUENCE [LARGE SCALE GENOMIC DNA]</scope>
</reference>
<dbReference type="AlphaFoldDB" id="A0A452I7S3"/>